<dbReference type="EMBL" id="OMOF01000275">
    <property type="protein sequence ID" value="SPF46141.1"/>
    <property type="molecule type" value="Genomic_DNA"/>
</dbReference>
<organism evidence="1 2">
    <name type="scientific">Candidatus Desulfosporosinus infrequens</name>
    <dbReference type="NCBI Taxonomy" id="2043169"/>
    <lineage>
        <taxon>Bacteria</taxon>
        <taxon>Bacillati</taxon>
        <taxon>Bacillota</taxon>
        <taxon>Clostridia</taxon>
        <taxon>Eubacteriales</taxon>
        <taxon>Desulfitobacteriaceae</taxon>
        <taxon>Desulfosporosinus</taxon>
    </lineage>
</organism>
<accession>A0A2U3L2L4</accession>
<evidence type="ECO:0000313" key="1">
    <source>
        <dbReference type="EMBL" id="SPF46141.1"/>
    </source>
</evidence>
<proteinExistence type="predicted"/>
<protein>
    <submittedName>
        <fullName evidence="1">Uncharacterized protein</fullName>
    </submittedName>
</protein>
<dbReference type="AlphaFoldDB" id="A0A2U3L2L4"/>
<dbReference type="Proteomes" id="UP000238916">
    <property type="component" value="Unassembled WGS sequence"/>
</dbReference>
<name>A0A2U3L2L4_9FIRM</name>
<sequence>MNRTDDNIKSASLAVHPELRRILLANPTPESLSTIIEYQLFDKPCPPLTDDIICLLPYWEQQACEGNEVLAALIQLMAKHSPRFMKNEKMIQANLQRIRILASTPGIFSFPPLEIQEHLVHFLQASDVLADLPELEVVSFSLDEITPLAADLTRSRLSLHSRRYVQNLFHTERREAILSVLAHIAKDYPLRSTCRQAYALMLSLDNPDIWAKHPFCLRLVANRFWEYKLDECK</sequence>
<reference evidence="2" key="1">
    <citation type="submission" date="2018-02" db="EMBL/GenBank/DDBJ databases">
        <authorList>
            <person name="Hausmann B."/>
        </authorList>
    </citation>
    <scope>NUCLEOTIDE SEQUENCE [LARGE SCALE GENOMIC DNA]</scope>
    <source>
        <strain evidence="2">Peat soil MAG SbF1</strain>
    </source>
</reference>
<evidence type="ECO:0000313" key="2">
    <source>
        <dbReference type="Proteomes" id="UP000238916"/>
    </source>
</evidence>
<gene>
    <name evidence="1" type="ORF">SBF1_3460006</name>
</gene>
<dbReference type="OrthoDB" id="1795727at2"/>